<dbReference type="Pfam" id="PF08843">
    <property type="entry name" value="AbiEii"/>
    <property type="match status" value="1"/>
</dbReference>
<dbReference type="InterPro" id="IPR014942">
    <property type="entry name" value="AbiEii"/>
</dbReference>
<dbReference type="EMBL" id="MN106410">
    <property type="protein sequence ID" value="QEA08716.1"/>
    <property type="molecule type" value="Genomic_DNA"/>
</dbReference>
<dbReference type="Gene3D" id="3.10.450.620">
    <property type="entry name" value="JHP933, nucleotidyltransferase-like core domain"/>
    <property type="match status" value="1"/>
</dbReference>
<dbReference type="AlphaFoldDB" id="A0A5C6GZD3"/>
<protein>
    <submittedName>
        <fullName evidence="1">Uncharacterized protein</fullName>
    </submittedName>
</protein>
<sequence length="337" mass="38950">MTSYFNLQRKVQEELLTFGEEKLSKRPNLLEKDIWLCWVLDVLFNIPNKKPMAFKGGTSLSKVFNAIHRFSEDVDITLDYKSFDVGIEGDLLSASKSKRKSISDELKKKVKEYSNDVIRPKLDASIKEISSEYTLVVDDSGEKITLYYPSALSNSKGNEYVKESILIELGGRNVIEPNNTHKVEPYLSQEFSNYGVELPSPDVVVLSPNRTFWEKATLIHVACNRGLKQNAERLSRHWYDLVKLYENSDGIGKDAIKDVGLLKDVVEHKMVFFNYSDAHYEYCLNKKFNLLPNDKDMEELKKDYEKMLGAQLIYDKNYTFGYIIEKIKEIQNELNCM</sequence>
<reference evidence="1" key="1">
    <citation type="journal article" date="2020" name="MSphere">
        <title>Role of Horizontal Gene Transfer in the Development of Multidrug Resistance in Haemophilus influenzae.</title>
        <authorList>
            <person name="Hegstad K."/>
            <person name="Mylvaganam H."/>
            <person name="Janice J."/>
            <person name="Josefsen E."/>
            <person name="Sivertsen A."/>
            <person name="Skaare D."/>
        </authorList>
    </citation>
    <scope>NUCLEOTIDE SEQUENCE</scope>
    <source>
        <strain evidence="1">E</strain>
    </source>
</reference>
<dbReference type="RefSeq" id="WP_146294045.1">
    <property type="nucleotide sequence ID" value="NZ_VOFS01000006.1"/>
</dbReference>
<proteinExistence type="predicted"/>
<accession>A0A5C6GZD3</accession>
<organism evidence="1">
    <name type="scientific">Haemophilus influenzae</name>
    <dbReference type="NCBI Taxonomy" id="727"/>
    <lineage>
        <taxon>Bacteria</taxon>
        <taxon>Pseudomonadati</taxon>
        <taxon>Pseudomonadota</taxon>
        <taxon>Gammaproteobacteria</taxon>
        <taxon>Pasteurellales</taxon>
        <taxon>Pasteurellaceae</taxon>
        <taxon>Haemophilus</taxon>
    </lineage>
</organism>
<evidence type="ECO:0000313" key="1">
    <source>
        <dbReference type="EMBL" id="QEA08716.1"/>
    </source>
</evidence>
<name>A0A5C6GZD3_HAEIF</name>